<feature type="transmembrane region" description="Helical" evidence="15">
    <location>
        <begin position="21"/>
        <end position="54"/>
    </location>
</feature>
<gene>
    <name evidence="16" type="ORF">GGQ59_002761</name>
</gene>
<feature type="transmembrane region" description="Helical" evidence="15">
    <location>
        <begin position="60"/>
        <end position="77"/>
    </location>
</feature>
<evidence type="ECO:0000256" key="15">
    <source>
        <dbReference type="SAM" id="Phobius"/>
    </source>
</evidence>
<comment type="similarity">
    <text evidence="2">Belongs to the MerT family.</text>
</comment>
<keyword evidence="12 15" id="KW-0472">Membrane</keyword>
<organism evidence="16 17">
    <name type="scientific">Parvularcula dongshanensis</name>
    <dbReference type="NCBI Taxonomy" id="1173995"/>
    <lineage>
        <taxon>Bacteria</taxon>
        <taxon>Pseudomonadati</taxon>
        <taxon>Pseudomonadota</taxon>
        <taxon>Alphaproteobacteria</taxon>
        <taxon>Parvularculales</taxon>
        <taxon>Parvularculaceae</taxon>
        <taxon>Parvularcula</taxon>
    </lineage>
</organism>
<keyword evidence="10" id="KW-0476">Mercury</keyword>
<dbReference type="GO" id="GO:0015097">
    <property type="term" value="F:mercury ion transmembrane transporter activity"/>
    <property type="evidence" value="ECO:0007669"/>
    <property type="project" value="InterPro"/>
</dbReference>
<dbReference type="Pfam" id="PF02411">
    <property type="entry name" value="MerT"/>
    <property type="match status" value="1"/>
</dbReference>
<keyword evidence="7" id="KW-0997">Cell inner membrane</keyword>
<reference evidence="16 17" key="1">
    <citation type="submission" date="2020-08" db="EMBL/GenBank/DDBJ databases">
        <title>Genomic Encyclopedia of Type Strains, Phase IV (KMG-IV): sequencing the most valuable type-strain genomes for metagenomic binning, comparative biology and taxonomic classification.</title>
        <authorList>
            <person name="Goeker M."/>
        </authorList>
    </citation>
    <scope>NUCLEOTIDE SEQUENCE [LARGE SCALE GENOMIC DNA]</scope>
    <source>
        <strain evidence="16 17">DSM 102850</strain>
    </source>
</reference>
<name>A0A840I7G5_9PROT</name>
<proteinExistence type="inferred from homology"/>
<comment type="subcellular location">
    <subcellularLocation>
        <location evidence="1">Cell inner membrane</location>
        <topology evidence="1">Multi-pass membrane protein</topology>
    </subcellularLocation>
</comment>
<accession>A0A840I7G5</accession>
<keyword evidence="17" id="KW-1185">Reference proteome</keyword>
<dbReference type="RefSeq" id="WP_051882360.1">
    <property type="nucleotide sequence ID" value="NZ_JACHOB010000007.1"/>
</dbReference>
<protein>
    <recommendedName>
        <fullName evidence="3">Mercuric transport protein MerT</fullName>
    </recommendedName>
    <alternativeName>
        <fullName evidence="13">Mercury ion transport protein</fullName>
    </alternativeName>
</protein>
<feature type="transmembrane region" description="Helical" evidence="15">
    <location>
        <begin position="89"/>
        <end position="109"/>
    </location>
</feature>
<evidence type="ECO:0000256" key="10">
    <source>
        <dbReference type="ARBA" id="ARBA00022914"/>
    </source>
</evidence>
<evidence type="ECO:0000256" key="12">
    <source>
        <dbReference type="ARBA" id="ARBA00023136"/>
    </source>
</evidence>
<dbReference type="GO" id="GO:0046872">
    <property type="term" value="F:metal ion binding"/>
    <property type="evidence" value="ECO:0007669"/>
    <property type="project" value="UniProtKB-KW"/>
</dbReference>
<dbReference type="AlphaFoldDB" id="A0A840I7G5"/>
<evidence type="ECO:0000256" key="11">
    <source>
        <dbReference type="ARBA" id="ARBA00022989"/>
    </source>
</evidence>
<evidence type="ECO:0000256" key="8">
    <source>
        <dbReference type="ARBA" id="ARBA00022692"/>
    </source>
</evidence>
<dbReference type="Proteomes" id="UP000563524">
    <property type="component" value="Unassembled WGS sequence"/>
</dbReference>
<comment type="caution">
    <text evidence="16">The sequence shown here is derived from an EMBL/GenBank/DDBJ whole genome shotgun (WGS) entry which is preliminary data.</text>
</comment>
<evidence type="ECO:0000256" key="2">
    <source>
        <dbReference type="ARBA" id="ARBA00008224"/>
    </source>
</evidence>
<evidence type="ECO:0000256" key="3">
    <source>
        <dbReference type="ARBA" id="ARBA00017053"/>
    </source>
</evidence>
<keyword evidence="6" id="KW-1003">Cell membrane</keyword>
<dbReference type="InterPro" id="IPR003457">
    <property type="entry name" value="Transprt_MerT"/>
</dbReference>
<comment type="function">
    <text evidence="14">Involved in mercury resistance. Probably transfers a mercuric ion from the periplasmic Hg(2+)-binding protein MerP to the cytoplasmic mercuric reductase MerA.</text>
</comment>
<evidence type="ECO:0000256" key="14">
    <source>
        <dbReference type="ARBA" id="ARBA00045720"/>
    </source>
</evidence>
<sequence>METTDPERSGRSDGGAAASSGIVAGVLAAVGASCCVLPLVLIQLGVGAALAGSLTVLAPLRPWFLLAAVGLLGWAAFRAFRGGRPRMRVIVLLTLGTAVLAAALILPAFERDLLRWAQTL</sequence>
<keyword evidence="9" id="KW-0479">Metal-binding</keyword>
<keyword evidence="5" id="KW-0475">Mercuric resistance</keyword>
<evidence type="ECO:0000256" key="9">
    <source>
        <dbReference type="ARBA" id="ARBA00022723"/>
    </source>
</evidence>
<keyword evidence="11 15" id="KW-1133">Transmembrane helix</keyword>
<evidence type="ECO:0000256" key="7">
    <source>
        <dbReference type="ARBA" id="ARBA00022519"/>
    </source>
</evidence>
<evidence type="ECO:0000256" key="4">
    <source>
        <dbReference type="ARBA" id="ARBA00022448"/>
    </source>
</evidence>
<keyword evidence="8 15" id="KW-0812">Transmembrane</keyword>
<keyword evidence="4" id="KW-0813">Transport</keyword>
<evidence type="ECO:0000256" key="1">
    <source>
        <dbReference type="ARBA" id="ARBA00004429"/>
    </source>
</evidence>
<dbReference type="EMBL" id="JACHOB010000007">
    <property type="protein sequence ID" value="MBB4660211.1"/>
    <property type="molecule type" value="Genomic_DNA"/>
</dbReference>
<evidence type="ECO:0000256" key="13">
    <source>
        <dbReference type="ARBA" id="ARBA00030934"/>
    </source>
</evidence>
<dbReference type="GO" id="GO:0005886">
    <property type="term" value="C:plasma membrane"/>
    <property type="evidence" value="ECO:0007669"/>
    <property type="project" value="UniProtKB-SubCell"/>
</dbReference>
<evidence type="ECO:0000313" key="16">
    <source>
        <dbReference type="EMBL" id="MBB4660211.1"/>
    </source>
</evidence>
<evidence type="ECO:0000313" key="17">
    <source>
        <dbReference type="Proteomes" id="UP000563524"/>
    </source>
</evidence>
<evidence type="ECO:0000256" key="6">
    <source>
        <dbReference type="ARBA" id="ARBA00022475"/>
    </source>
</evidence>
<evidence type="ECO:0000256" key="5">
    <source>
        <dbReference type="ARBA" id="ARBA00022466"/>
    </source>
</evidence>